<dbReference type="InterPro" id="IPR039100">
    <property type="entry name" value="Sdo1/SBDS-like"/>
</dbReference>
<evidence type="ECO:0000259" key="2">
    <source>
        <dbReference type="Pfam" id="PF01172"/>
    </source>
</evidence>
<dbReference type="InterPro" id="IPR046928">
    <property type="entry name" value="SDO1/SBDS_C"/>
</dbReference>
<dbReference type="Gene3D" id="3.30.1250.10">
    <property type="entry name" value="Ribosome maturation protein SBDS, N-terminal domain"/>
    <property type="match status" value="1"/>
</dbReference>
<comment type="similarity">
    <text evidence="1">Belongs to the SDO1/SBDS family.</text>
</comment>
<dbReference type="SUPFAM" id="SSF89895">
    <property type="entry name" value="FYSH domain"/>
    <property type="match status" value="1"/>
</dbReference>
<evidence type="ECO:0000256" key="1">
    <source>
        <dbReference type="ARBA" id="ARBA00007433"/>
    </source>
</evidence>
<dbReference type="Pfam" id="PF09377">
    <property type="entry name" value="SBDS_domain_II"/>
    <property type="match status" value="1"/>
</dbReference>
<reference evidence="5 6" key="1">
    <citation type="submission" date="2013-09" db="EMBL/GenBank/DDBJ databases">
        <title>Whole genome sequencing of Halarchaeum acidiphilum strain MH1-52-1.</title>
        <authorList>
            <person name="Shimane Y."/>
            <person name="Minegishi H."/>
            <person name="Nishi S."/>
            <person name="Echigo A."/>
            <person name="Shuto A."/>
            <person name="Konishi M."/>
            <person name="Ito T."/>
            <person name="Ohkuma M."/>
            <person name="Ohta Y."/>
            <person name="Nagano Y."/>
            <person name="Tsubouchi T."/>
            <person name="Mori K."/>
            <person name="Usui K."/>
            <person name="Kamekura M."/>
            <person name="Usami R."/>
            <person name="Takaki Y."/>
            <person name="Hatada Y."/>
        </authorList>
    </citation>
    <scope>NUCLEOTIDE SEQUENCE [LARGE SCALE GENOMIC DNA]</scope>
    <source>
        <strain evidence="5 6">JCM 16109</strain>
    </source>
</reference>
<organism evidence="5 6">
    <name type="scientific">Halarchaeum acidiphilum MH1-52-1</name>
    <dbReference type="NCBI Taxonomy" id="1261545"/>
    <lineage>
        <taxon>Archaea</taxon>
        <taxon>Methanobacteriati</taxon>
        <taxon>Methanobacteriota</taxon>
        <taxon>Stenosarchaea group</taxon>
        <taxon>Halobacteria</taxon>
        <taxon>Halobacteriales</taxon>
        <taxon>Halobacteriaceae</taxon>
    </lineage>
</organism>
<dbReference type="EMBL" id="BATA01000040">
    <property type="protein sequence ID" value="GAD52941.1"/>
    <property type="molecule type" value="Genomic_DNA"/>
</dbReference>
<dbReference type="InterPro" id="IPR036786">
    <property type="entry name" value="Ribosome_mat_SBDS_N_sf"/>
</dbReference>
<dbReference type="GO" id="GO:0042256">
    <property type="term" value="P:cytosolic ribosome assembly"/>
    <property type="evidence" value="ECO:0007669"/>
    <property type="project" value="InterPro"/>
</dbReference>
<dbReference type="InterPro" id="IPR019783">
    <property type="entry name" value="SDO1/SBDS_N"/>
</dbReference>
<dbReference type="InterPro" id="IPR035647">
    <property type="entry name" value="EFG_III/V"/>
</dbReference>
<dbReference type="eggNOG" id="arCOG04187">
    <property type="taxonomic scope" value="Archaea"/>
</dbReference>
<dbReference type="Pfam" id="PF20268">
    <property type="entry name" value="SBDS_C"/>
    <property type="match status" value="1"/>
</dbReference>
<dbReference type="SUPFAM" id="SSF54980">
    <property type="entry name" value="EF-G C-terminal domain-like"/>
    <property type="match status" value="1"/>
</dbReference>
<name>U2YFR2_9EURY</name>
<feature type="domain" description="Ribosome maturation protein SDO1/SBDS C-terminal" evidence="4">
    <location>
        <begin position="246"/>
        <end position="312"/>
    </location>
</feature>
<dbReference type="Pfam" id="PF01172">
    <property type="entry name" value="SBDS_N"/>
    <property type="match status" value="1"/>
</dbReference>
<evidence type="ECO:0000313" key="6">
    <source>
        <dbReference type="Proteomes" id="UP000016986"/>
    </source>
</evidence>
<feature type="domain" description="Ribosome maturation protein SDO1/SBDS N-terminal" evidence="2">
    <location>
        <begin position="86"/>
        <end position="172"/>
    </location>
</feature>
<proteinExistence type="inferred from homology"/>
<sequence>MATPFALVFPSSHGDDAARVSHRSRSYFRRPTGTTRLASRIARARVSVVPRGRRGSRLASLGSTPVPGKALNHPPQLPAMISLDEAVTARLESHGERFEVLVDPDAALAIKRGEFDGELEDVIAARDVFENASRGDRPAEEDLETVFETTDPMEIIPEVIEEGEIQITAEQREEMQERKRRQLINTIARNAVNPQMDNAPHPPERIESALEQAGFTVDPMEPVEAQIDDALDALRPVIPIRFEEVTVAVSLPADYAGSGQAQIREFGELEREEWQSDGSWVGVLTFPAGMRNELYDLVAEVTSGEGETRVIKDKDELSTR</sequence>
<accession>U2YFR2</accession>
<dbReference type="Gene3D" id="3.30.70.240">
    <property type="match status" value="1"/>
</dbReference>
<dbReference type="PANTHER" id="PTHR10927:SF4">
    <property type="entry name" value="RIBOSOME MATURATION PROTEIN SDO1 HOMOLOG"/>
    <property type="match status" value="1"/>
</dbReference>
<evidence type="ECO:0000259" key="3">
    <source>
        <dbReference type="Pfam" id="PF09377"/>
    </source>
</evidence>
<dbReference type="Proteomes" id="UP000016986">
    <property type="component" value="Unassembled WGS sequence"/>
</dbReference>
<evidence type="ECO:0000259" key="4">
    <source>
        <dbReference type="Pfam" id="PF20268"/>
    </source>
</evidence>
<dbReference type="InterPro" id="IPR037188">
    <property type="entry name" value="Sdo1/SBDS_central_sf"/>
</dbReference>
<comment type="caution">
    <text evidence="5">The sequence shown here is derived from an EMBL/GenBank/DDBJ whole genome shotgun (WGS) entry which is preliminary data.</text>
</comment>
<evidence type="ECO:0000313" key="5">
    <source>
        <dbReference type="EMBL" id="GAD52941.1"/>
    </source>
</evidence>
<dbReference type="AlphaFoldDB" id="U2YFR2"/>
<dbReference type="InterPro" id="IPR002140">
    <property type="entry name" value="Sdo1/SBDS"/>
</dbReference>
<dbReference type="SUPFAM" id="SSF109728">
    <property type="entry name" value="Hypothetical protein AF0491, middle domain"/>
    <property type="match status" value="1"/>
</dbReference>
<dbReference type="NCBIfam" id="TIGR00291">
    <property type="entry name" value="RNA_SBDS"/>
    <property type="match status" value="1"/>
</dbReference>
<keyword evidence="6" id="KW-1185">Reference proteome</keyword>
<protein>
    <submittedName>
        <fullName evidence="5">Shwachman-Bodian-Diamond syndrome protein</fullName>
    </submittedName>
</protein>
<dbReference type="PANTHER" id="PTHR10927">
    <property type="entry name" value="RIBOSOME MATURATION PROTEIN SBDS"/>
    <property type="match status" value="1"/>
</dbReference>
<dbReference type="Gene3D" id="1.10.10.900">
    <property type="entry name" value="SBDS protein C-terminal domain, subdomain 1"/>
    <property type="match status" value="1"/>
</dbReference>
<feature type="domain" description="Ribosome maturation protein SDO1/SBDS central" evidence="3">
    <location>
        <begin position="181"/>
        <end position="243"/>
    </location>
</feature>
<dbReference type="InterPro" id="IPR018978">
    <property type="entry name" value="SDO1/SBDS_central"/>
</dbReference>
<gene>
    <name evidence="5" type="ORF">MBEHAL_1701</name>
</gene>